<dbReference type="Pfam" id="PF12790">
    <property type="entry name" value="T6SS-SciN"/>
    <property type="match status" value="1"/>
</dbReference>
<dbReference type="PROSITE" id="PS51257">
    <property type="entry name" value="PROKAR_LIPOPROTEIN"/>
    <property type="match status" value="1"/>
</dbReference>
<reference evidence="1 2" key="1">
    <citation type="journal article" date="2017" name="Antonie Van Leeuwenhoek">
        <title>Phylogenomic resolution of the bacterial genus Pantoea and its relationship with Erwinia and Tatumella.</title>
        <authorList>
            <person name="Palmer M."/>
            <person name="Steenkamp E.T."/>
            <person name="Coetzee M.P."/>
            <person name="Chan W.Y."/>
            <person name="van Zyl E."/>
            <person name="De Maayer P."/>
            <person name="Coutinho T.A."/>
            <person name="Blom J."/>
            <person name="Smits T.H."/>
            <person name="Duffy B."/>
            <person name="Venter S.N."/>
        </authorList>
    </citation>
    <scope>NUCLEOTIDE SEQUENCE [LARGE SCALE GENOMIC DNA]</scope>
    <source>
        <strain evidence="1 2">LMG 5345</strain>
    </source>
</reference>
<dbReference type="EMBL" id="MLJJ01000058">
    <property type="protein sequence ID" value="ORM90652.1"/>
    <property type="molecule type" value="Genomic_DNA"/>
</dbReference>
<dbReference type="Gene3D" id="2.60.40.4150">
    <property type="entry name" value="Type VI secretion system, lipoprotein SciN"/>
    <property type="match status" value="1"/>
</dbReference>
<dbReference type="PANTHER" id="PTHR37625:SF4">
    <property type="entry name" value="OUTER MEMBRANE LIPOPROTEIN"/>
    <property type="match status" value="1"/>
</dbReference>
<gene>
    <name evidence="1" type="ORF">HA46_19320</name>
</gene>
<keyword evidence="2" id="KW-1185">Reference proteome</keyword>
<dbReference type="InterPro" id="IPR038706">
    <property type="entry name" value="Type_VI_SciN-like_sf"/>
</dbReference>
<protein>
    <submittedName>
        <fullName evidence="1">Type VI secretion system-associated lipoprotein</fullName>
    </submittedName>
</protein>
<keyword evidence="1" id="KW-0449">Lipoprotein</keyword>
<evidence type="ECO:0000313" key="1">
    <source>
        <dbReference type="EMBL" id="ORM90652.1"/>
    </source>
</evidence>
<dbReference type="RefSeq" id="WP_084886297.1">
    <property type="nucleotide sequence ID" value="NZ_MLJJ01000058.1"/>
</dbReference>
<accession>A0ABX3UM35</accession>
<dbReference type="InterPro" id="IPR017734">
    <property type="entry name" value="T6SS_SciN"/>
</dbReference>
<comment type="caution">
    <text evidence="1">The sequence shown here is derived from an EMBL/GenBank/DDBJ whole genome shotgun (WGS) entry which is preliminary data.</text>
</comment>
<evidence type="ECO:0000313" key="2">
    <source>
        <dbReference type="Proteomes" id="UP000193785"/>
    </source>
</evidence>
<sequence>MFFRTKATMSLPGMLRNLFTAIVLSLFLVSCSSNKDRPPMDNEIKINFVADKDINPNEKGEPAPLNIFVYDVKLVDVFKNADFFEIVDSKALQAAASKSYEAILQPGEKRSIFITPGSETRALGIVGAYRDLNDAYWLKTWDLPERKKSWWRKIFKYNSHTLNVGLHKTAITIKKMD</sequence>
<dbReference type="Proteomes" id="UP000193785">
    <property type="component" value="Unassembled WGS sequence"/>
</dbReference>
<dbReference type="NCBIfam" id="TIGR03352">
    <property type="entry name" value="VI_chp_3"/>
    <property type="match status" value="1"/>
</dbReference>
<proteinExistence type="predicted"/>
<name>A0ABX3UM35_9GAMM</name>
<organism evidence="1 2">
    <name type="scientific">Pantoea septica</name>
    <dbReference type="NCBI Taxonomy" id="472695"/>
    <lineage>
        <taxon>Bacteria</taxon>
        <taxon>Pseudomonadati</taxon>
        <taxon>Pseudomonadota</taxon>
        <taxon>Gammaproteobacteria</taxon>
        <taxon>Enterobacterales</taxon>
        <taxon>Erwiniaceae</taxon>
        <taxon>Pantoea</taxon>
    </lineage>
</organism>
<dbReference type="PANTHER" id="PTHR37625">
    <property type="entry name" value="OUTER MEMBRANE LIPOPROTEIN-RELATED"/>
    <property type="match status" value="1"/>
</dbReference>